<dbReference type="Gene3D" id="2.50.20.10">
    <property type="entry name" value="Lipoprotein localisation LolA/LolB/LppX"/>
    <property type="match status" value="1"/>
</dbReference>
<comment type="caution">
    <text evidence="2">The sequence shown here is derived from an EMBL/GenBank/DDBJ whole genome shotgun (WGS) entry which is preliminary data.</text>
</comment>
<name>A0A1V4IZ48_9CLOT</name>
<dbReference type="AlphaFoldDB" id="A0A1V4IZ48"/>
<dbReference type="OrthoDB" id="2047841at2"/>
<dbReference type="InterPro" id="IPR014584">
    <property type="entry name" value="UCP033729"/>
</dbReference>
<dbReference type="InterPro" id="IPR029046">
    <property type="entry name" value="LolA/LolB/LppX"/>
</dbReference>
<dbReference type="PROSITE" id="PS51257">
    <property type="entry name" value="PROKAR_LIPOPROTEIN"/>
    <property type="match status" value="1"/>
</dbReference>
<evidence type="ECO:0000313" key="3">
    <source>
        <dbReference type="Proteomes" id="UP000190080"/>
    </source>
</evidence>
<protein>
    <submittedName>
        <fullName evidence="2">Uncharacterized protein</fullName>
    </submittedName>
</protein>
<dbReference type="Proteomes" id="UP000190080">
    <property type="component" value="Unassembled WGS sequence"/>
</dbReference>
<proteinExistence type="predicted"/>
<organism evidence="2 3">
    <name type="scientific">Clostridium oryzae</name>
    <dbReference type="NCBI Taxonomy" id="1450648"/>
    <lineage>
        <taxon>Bacteria</taxon>
        <taxon>Bacillati</taxon>
        <taxon>Bacillota</taxon>
        <taxon>Clostridia</taxon>
        <taxon>Eubacteriales</taxon>
        <taxon>Clostridiaceae</taxon>
        <taxon>Clostridium</taxon>
    </lineage>
</organism>
<feature type="chain" id="PRO_5013206164" evidence="1">
    <location>
        <begin position="26"/>
        <end position="203"/>
    </location>
</feature>
<dbReference type="RefSeq" id="WP_079421621.1">
    <property type="nucleotide sequence ID" value="NZ_MZGV01000001.1"/>
</dbReference>
<dbReference type="PIRSF" id="PIRSF033729">
    <property type="entry name" value="UCP033729"/>
    <property type="match status" value="1"/>
</dbReference>
<keyword evidence="1" id="KW-0732">Signal</keyword>
<evidence type="ECO:0000313" key="2">
    <source>
        <dbReference type="EMBL" id="OPJ65100.1"/>
    </source>
</evidence>
<gene>
    <name evidence="2" type="ORF">CLORY_01000</name>
</gene>
<sequence>MGSIKKSVLLFLVLLFAVFTGCSNTETKHEDAIRHIKAIKTYYCKADISVINDKQKLEYKCRIYHDSKRGSAIDINDKRKLIFKDNCIYVTDKASGKKYIQNRNFDEVYHLAFIDDYINLMYKNQKAECNRKEINGTQYELISFDINGNNRNISKGTLYLSEKGFMPKKLIIYDNTGTEKIVITYSGYVANKKISSKLFKFNI</sequence>
<feature type="signal peptide" evidence="1">
    <location>
        <begin position="1"/>
        <end position="25"/>
    </location>
</feature>
<dbReference type="EMBL" id="MZGV01000001">
    <property type="protein sequence ID" value="OPJ65100.1"/>
    <property type="molecule type" value="Genomic_DNA"/>
</dbReference>
<dbReference type="STRING" id="1450648.CLORY_01000"/>
<keyword evidence="3" id="KW-1185">Reference proteome</keyword>
<dbReference type="SUPFAM" id="SSF89392">
    <property type="entry name" value="Prokaryotic lipoproteins and lipoprotein localization factors"/>
    <property type="match status" value="1"/>
</dbReference>
<accession>A0A1V4IZ48</accession>
<reference evidence="2 3" key="1">
    <citation type="submission" date="2017-03" db="EMBL/GenBank/DDBJ databases">
        <title>Genome sequence of Clostridium oryzae DSM 28571.</title>
        <authorList>
            <person name="Poehlein A."/>
            <person name="Daniel R."/>
        </authorList>
    </citation>
    <scope>NUCLEOTIDE SEQUENCE [LARGE SCALE GENOMIC DNA]</scope>
    <source>
        <strain evidence="2 3">DSM 28571</strain>
    </source>
</reference>
<dbReference type="NCBIfam" id="NF041287">
    <property type="entry name" value="lipo_GerS_rel"/>
    <property type="match status" value="1"/>
</dbReference>
<evidence type="ECO:0000256" key="1">
    <source>
        <dbReference type="SAM" id="SignalP"/>
    </source>
</evidence>